<name>A0A158GTT2_9BURK</name>
<organism evidence="1 2">
    <name type="scientific">Caballeronia udeis</name>
    <dbReference type="NCBI Taxonomy" id="1232866"/>
    <lineage>
        <taxon>Bacteria</taxon>
        <taxon>Pseudomonadati</taxon>
        <taxon>Pseudomonadota</taxon>
        <taxon>Betaproteobacteria</taxon>
        <taxon>Burkholderiales</taxon>
        <taxon>Burkholderiaceae</taxon>
        <taxon>Caballeronia</taxon>
    </lineage>
</organism>
<proteinExistence type="predicted"/>
<dbReference type="AlphaFoldDB" id="A0A158GTT2"/>
<dbReference type="Proteomes" id="UP000054683">
    <property type="component" value="Unassembled WGS sequence"/>
</dbReference>
<gene>
    <name evidence="1" type="ORF">AWB69_03205</name>
</gene>
<accession>A0A158GTT2</accession>
<dbReference type="EMBL" id="FCOK02000019">
    <property type="protein sequence ID" value="SAL34840.1"/>
    <property type="molecule type" value="Genomic_DNA"/>
</dbReference>
<evidence type="ECO:0000313" key="1">
    <source>
        <dbReference type="EMBL" id="SAL34840.1"/>
    </source>
</evidence>
<protein>
    <submittedName>
        <fullName evidence="1">Uncharacterized protein</fullName>
    </submittedName>
</protein>
<sequence length="83" mass="9185">MAHCPGRMIRVATVRQWGYKNGALKPGALLTAHQAHCCASLHFLIPFHLITPVLSIVKATYVAGEQVYERGFSEEDFRYPAAA</sequence>
<evidence type="ECO:0000313" key="2">
    <source>
        <dbReference type="Proteomes" id="UP000054683"/>
    </source>
</evidence>
<reference evidence="1 2" key="1">
    <citation type="submission" date="2016-01" db="EMBL/GenBank/DDBJ databases">
        <authorList>
            <person name="Oliw E.H."/>
        </authorList>
    </citation>
    <scope>NUCLEOTIDE SEQUENCE [LARGE SCALE GENOMIC DNA]</scope>
    <source>
        <strain evidence="1">LMG 27134</strain>
    </source>
</reference>